<evidence type="ECO:0000313" key="1">
    <source>
        <dbReference type="EMBL" id="XDQ23291.1"/>
    </source>
</evidence>
<dbReference type="EMBL" id="CP163435">
    <property type="protein sequence ID" value="XDQ23291.1"/>
    <property type="molecule type" value="Genomic_DNA"/>
</dbReference>
<dbReference type="InterPro" id="IPR029058">
    <property type="entry name" value="AB_hydrolase_fold"/>
</dbReference>
<dbReference type="Gene3D" id="3.40.50.1820">
    <property type="entry name" value="alpha/beta hydrolase"/>
    <property type="match status" value="1"/>
</dbReference>
<sequence>MSDRLPVEAPYRRVIVDGVEAPFYVIPFDKDGLCTGPLTQRSLIERVREATPTDVFLFSHGWNNDWAAATSRYDKFLDGFAALRTKYPLTREFRPTLIGVFWPSTSLVAPWEQAPNIAGGVPGSNGAAIAVERAEVALVAEAVEPRRRARFYEIAQRPTGLEEAEVAELAELLEPIWALEDHEAGAQDAPASDEIARIWRSLPAQSRPETDFGFAEESGRSPQAAGWLGRLDLRGIIRLATVLLMKDRAGRVGSRGVAELLDAALSAAPNARVHLIGHSYGCKVMLSALCARPQPRSVESLLLLQAAVSRRCFAQNADGAGKPGGYRPALDLCRLPIYSTYSRWDVPLTRFFHLAVRRNSDVGEMQIAAEPSRFAALGGFGPADSPEVVVRPARLPPETYTGSANGHSIVALESSAVIAGHGEINNEATWWMLLNQVAGAV</sequence>
<reference evidence="1" key="1">
    <citation type="submission" date="2024-07" db="EMBL/GenBank/DDBJ databases">
        <authorList>
            <person name="Yu S.T."/>
        </authorList>
    </citation>
    <scope>NUCLEOTIDE SEQUENCE</scope>
    <source>
        <strain evidence="1">R21</strain>
    </source>
</reference>
<dbReference type="RefSeq" id="WP_369228875.1">
    <property type="nucleotide sequence ID" value="NZ_CP163435.1"/>
</dbReference>
<organism evidence="1">
    <name type="scientific">Streptomyces sp. R21</name>
    <dbReference type="NCBI Taxonomy" id="3238627"/>
    <lineage>
        <taxon>Bacteria</taxon>
        <taxon>Bacillati</taxon>
        <taxon>Actinomycetota</taxon>
        <taxon>Actinomycetes</taxon>
        <taxon>Kitasatosporales</taxon>
        <taxon>Streptomycetaceae</taxon>
        <taxon>Streptomyces</taxon>
    </lineage>
</organism>
<proteinExistence type="predicted"/>
<protein>
    <recommendedName>
        <fullName evidence="2">Serine-threonine protein kinase</fullName>
    </recommendedName>
</protein>
<gene>
    <name evidence="1" type="ORF">AB5J56_00470</name>
</gene>
<name>A0AB39NZF7_9ACTN</name>
<evidence type="ECO:0008006" key="2">
    <source>
        <dbReference type="Google" id="ProtNLM"/>
    </source>
</evidence>
<dbReference type="AlphaFoldDB" id="A0AB39NZF7"/>
<dbReference type="SUPFAM" id="SSF53474">
    <property type="entry name" value="alpha/beta-Hydrolases"/>
    <property type="match status" value="1"/>
</dbReference>
<accession>A0AB39NZF7</accession>